<keyword evidence="1" id="KW-0732">Signal</keyword>
<keyword evidence="4" id="KW-1185">Reference proteome</keyword>
<accession>A0A1I4L2W9</accession>
<dbReference type="EMBL" id="FOUB01000005">
    <property type="protein sequence ID" value="SFL85226.1"/>
    <property type="molecule type" value="Genomic_DNA"/>
</dbReference>
<feature type="signal peptide" evidence="1">
    <location>
        <begin position="1"/>
        <end position="20"/>
    </location>
</feature>
<dbReference type="InterPro" id="IPR031939">
    <property type="entry name" value="Adhesin_E-like"/>
</dbReference>
<dbReference type="Proteomes" id="UP000183287">
    <property type="component" value="Unassembled WGS sequence"/>
</dbReference>
<feature type="chain" id="PRO_5010205882" description="Surface-adhesin protein E-like domain-containing protein" evidence="1">
    <location>
        <begin position="21"/>
        <end position="128"/>
    </location>
</feature>
<proteinExistence type="predicted"/>
<dbReference type="Pfam" id="PF16747">
    <property type="entry name" value="Adhesin_E"/>
    <property type="match status" value="1"/>
</dbReference>
<protein>
    <recommendedName>
        <fullName evidence="2">Surface-adhesin protein E-like domain-containing protein</fullName>
    </recommendedName>
</protein>
<organism evidence="3 4">
    <name type="scientific">Nitrosomonas communis</name>
    <dbReference type="NCBI Taxonomy" id="44574"/>
    <lineage>
        <taxon>Bacteria</taxon>
        <taxon>Pseudomonadati</taxon>
        <taxon>Pseudomonadota</taxon>
        <taxon>Betaproteobacteria</taxon>
        <taxon>Nitrosomonadales</taxon>
        <taxon>Nitrosomonadaceae</taxon>
        <taxon>Nitrosomonas</taxon>
    </lineage>
</organism>
<evidence type="ECO:0000313" key="4">
    <source>
        <dbReference type="Proteomes" id="UP000183287"/>
    </source>
</evidence>
<dbReference type="RefSeq" id="WP_256211858.1">
    <property type="nucleotide sequence ID" value="NZ_FOUB01000005.1"/>
</dbReference>
<name>A0A1I4L2W9_9PROT</name>
<evidence type="ECO:0000259" key="2">
    <source>
        <dbReference type="Pfam" id="PF16747"/>
    </source>
</evidence>
<reference evidence="4" key="1">
    <citation type="submission" date="2016-10" db="EMBL/GenBank/DDBJ databases">
        <authorList>
            <person name="Varghese N."/>
            <person name="Submissions S."/>
        </authorList>
    </citation>
    <scope>NUCLEOTIDE SEQUENCE [LARGE SCALE GENOMIC DNA]</scope>
    <source>
        <strain evidence="4">Nm44</strain>
    </source>
</reference>
<dbReference type="STRING" id="44574.AAW31_08645"/>
<evidence type="ECO:0000313" key="3">
    <source>
        <dbReference type="EMBL" id="SFL85226.1"/>
    </source>
</evidence>
<feature type="domain" description="Surface-adhesin protein E-like" evidence="2">
    <location>
        <begin position="22"/>
        <end position="127"/>
    </location>
</feature>
<dbReference type="AlphaFoldDB" id="A0A1I4L2W9"/>
<evidence type="ECO:0000256" key="1">
    <source>
        <dbReference type="SAM" id="SignalP"/>
    </source>
</evidence>
<sequence>MIKKILLLALLVSLITPAQAEWVRMDKGAKQGETHYFDPESVQKNGHFRKVWVLSSYDQKQSGGYQSVKSLYELDCKEGKARSYTMLLYSDPKAETGVIGAQHDPSNDWFSYPTNSPLSHIAKTVCEK</sequence>
<gene>
    <name evidence="3" type="ORF">SAMN05421863_1005122</name>
</gene>